<organism evidence="1 2">
    <name type="scientific">Pseudomonas phage Psa21</name>
    <dbReference type="NCBI Taxonomy" id="2530023"/>
    <lineage>
        <taxon>Viruses</taxon>
        <taxon>Duplodnaviria</taxon>
        <taxon>Heunggongvirae</taxon>
        <taxon>Uroviricota</taxon>
        <taxon>Caudoviricetes</taxon>
        <taxon>Chimalliviridae</taxon>
        <taxon>Tepukevirus</taxon>
        <taxon>Tepukevirus Psa21</taxon>
    </lineage>
</organism>
<proteinExistence type="predicted"/>
<protein>
    <submittedName>
        <fullName evidence="1">Uncharacterized protein</fullName>
    </submittedName>
</protein>
<name>A0A481W537_9CAUD</name>
<dbReference type="EMBL" id="MK552327">
    <property type="protein sequence ID" value="QBJ02818.1"/>
    <property type="molecule type" value="Genomic_DNA"/>
</dbReference>
<evidence type="ECO:0000313" key="1">
    <source>
        <dbReference type="EMBL" id="QBJ02818.1"/>
    </source>
</evidence>
<dbReference type="Proteomes" id="UP000294134">
    <property type="component" value="Segment"/>
</dbReference>
<accession>A0A481W537</accession>
<reference evidence="1 2" key="1">
    <citation type="submission" date="2019-02" db="EMBL/GenBank/DDBJ databases">
        <authorList>
            <person name="Frampton R.A."/>
            <person name="Wojtus J.K."/>
            <person name="Fineran P.C."/>
            <person name="Hendrickson H.L."/>
        </authorList>
    </citation>
    <scope>NUCLEOTIDE SEQUENCE [LARGE SCALE GENOMIC DNA]</scope>
</reference>
<gene>
    <name evidence="1" type="ORF">PSA21_292</name>
</gene>
<evidence type="ECO:0000313" key="2">
    <source>
        <dbReference type="Proteomes" id="UP000294134"/>
    </source>
</evidence>
<keyword evidence="2" id="KW-1185">Reference proteome</keyword>
<sequence>MPLDESSGVKELIVQVPIVDSECYQLPDILKVDSNRISWVSPVQICVQYTDVPAPGFTFTLGPNPDGKGQWLYVWYKLHRVAIVAIGGPHGRIVVGSNLVDETTPADLAEVINQVTIAFLVHIKETHEDDTNTGLLQQGSCIGTV</sequence>